<dbReference type="SUPFAM" id="SSF101790">
    <property type="entry name" value="Aminomethyltransferase beta-barrel domain"/>
    <property type="match status" value="1"/>
</dbReference>
<evidence type="ECO:0000313" key="4">
    <source>
        <dbReference type="EMBL" id="EMS80270.1"/>
    </source>
</evidence>
<protein>
    <submittedName>
        <fullName evidence="4">Glycine cleavage system T protein, aminomethyltransferase GcvT</fullName>
        <ecNumber evidence="4">2.1.2.10</ecNumber>
    </submittedName>
</protein>
<dbReference type="InterPro" id="IPR029043">
    <property type="entry name" value="GcvT/YgfZ_C"/>
</dbReference>
<keyword evidence="4" id="KW-0808">Transferase</keyword>
<accession>S0G036</accession>
<dbReference type="InterPro" id="IPR006222">
    <property type="entry name" value="GCVT_N"/>
</dbReference>
<dbReference type="GO" id="GO:0008168">
    <property type="term" value="F:methyltransferase activity"/>
    <property type="evidence" value="ECO:0007669"/>
    <property type="project" value="UniProtKB-KW"/>
</dbReference>
<keyword evidence="4" id="KW-0489">Methyltransferase</keyword>
<evidence type="ECO:0000259" key="3">
    <source>
        <dbReference type="Pfam" id="PF08669"/>
    </source>
</evidence>
<keyword evidence="5" id="KW-1185">Reference proteome</keyword>
<feature type="binding site" evidence="1">
    <location>
        <position position="196"/>
    </location>
    <ligand>
        <name>substrate</name>
    </ligand>
</feature>
<dbReference type="PANTHER" id="PTHR43757">
    <property type="entry name" value="AMINOMETHYLTRANSFERASE"/>
    <property type="match status" value="1"/>
</dbReference>
<dbReference type="AlphaFoldDB" id="S0G036"/>
<reference evidence="4 5" key="1">
    <citation type="journal article" date="2013" name="Genome Announc.">
        <title>Draft Genome Sequence of Desulfotignum phosphitoxidans DSM 13687 Strain FiPS-3.</title>
        <authorList>
            <person name="Poehlein A."/>
            <person name="Daniel R."/>
            <person name="Simeonova D.D."/>
        </authorList>
    </citation>
    <scope>NUCLEOTIDE SEQUENCE [LARGE SCALE GENOMIC DNA]</scope>
    <source>
        <strain evidence="4 5">DSM 13687</strain>
    </source>
</reference>
<dbReference type="EMBL" id="APJX01000003">
    <property type="protein sequence ID" value="EMS80270.1"/>
    <property type="molecule type" value="Genomic_DNA"/>
</dbReference>
<dbReference type="GO" id="GO:0032259">
    <property type="term" value="P:methylation"/>
    <property type="evidence" value="ECO:0007669"/>
    <property type="project" value="UniProtKB-KW"/>
</dbReference>
<gene>
    <name evidence="4" type="primary">gcvT</name>
    <name evidence="4" type="ORF">Dpo_3c04150</name>
</gene>
<dbReference type="RefSeq" id="WP_006965636.1">
    <property type="nucleotide sequence ID" value="NZ_APJX01000003.1"/>
</dbReference>
<dbReference type="PANTHER" id="PTHR43757:SF2">
    <property type="entry name" value="AMINOMETHYLTRANSFERASE, MITOCHONDRIAL"/>
    <property type="match status" value="1"/>
</dbReference>
<dbReference type="EC" id="2.1.2.10" evidence="4"/>
<evidence type="ECO:0000259" key="2">
    <source>
        <dbReference type="Pfam" id="PF01571"/>
    </source>
</evidence>
<dbReference type="InterPro" id="IPR028896">
    <property type="entry name" value="GcvT/YgfZ/DmdA"/>
</dbReference>
<sequence length="367" mass="40823">MKKITRTSALTARHKDLGGKFEEYIRMGVPMTYDTDPRDEHDAVRDAAGMYDFTAFLKFRVTGPDAAAVLNHAVTFDVTRVSPGQSKYGPFLRETGVICDDGIVFNLGDDEYLVVHGDGCARTMAEASAEGKDASVEYDGGLHLISLQGPKALELLDPHTPVDLPAMKYFHHEKTTVFGCPCLLSRTGFSGERGYEMFVDPHLACDIWDNILHYGKNMGVMPCSIASIFPVRMEAALLWRRFDLMENTPWEVNMGWAVHENKEDFRGKEALLAAKGNERFRLCGIEVDLDEALSGGERLMIDGKEVGTVNEKPAYSHRMKKSLALVRLLPEVAAIGTRLQVDAENGPFTATVVKFPVYDTQKTRTHK</sequence>
<name>S0G036_9BACT</name>
<dbReference type="Proteomes" id="UP000014216">
    <property type="component" value="Unassembled WGS sequence"/>
</dbReference>
<dbReference type="InterPro" id="IPR027266">
    <property type="entry name" value="TrmE/GcvT-like"/>
</dbReference>
<dbReference type="Pfam" id="PF01571">
    <property type="entry name" value="GCV_T"/>
    <property type="match status" value="1"/>
</dbReference>
<dbReference type="OrthoDB" id="9774591at2"/>
<feature type="domain" description="Aminomethyltransferase C-terminal" evidence="3">
    <location>
        <begin position="281"/>
        <end position="359"/>
    </location>
</feature>
<evidence type="ECO:0000256" key="1">
    <source>
        <dbReference type="PIRSR" id="PIRSR006487-1"/>
    </source>
</evidence>
<dbReference type="PIRSF" id="PIRSF006487">
    <property type="entry name" value="GcvT"/>
    <property type="match status" value="1"/>
</dbReference>
<comment type="caution">
    <text evidence="4">The sequence shown here is derived from an EMBL/GenBank/DDBJ whole genome shotgun (WGS) entry which is preliminary data.</text>
</comment>
<dbReference type="GO" id="GO:0004047">
    <property type="term" value="F:aminomethyltransferase activity"/>
    <property type="evidence" value="ECO:0007669"/>
    <property type="project" value="UniProtKB-EC"/>
</dbReference>
<organism evidence="4 5">
    <name type="scientific">Desulfotignum phosphitoxidans DSM 13687</name>
    <dbReference type="NCBI Taxonomy" id="1286635"/>
    <lineage>
        <taxon>Bacteria</taxon>
        <taxon>Pseudomonadati</taxon>
        <taxon>Thermodesulfobacteriota</taxon>
        <taxon>Desulfobacteria</taxon>
        <taxon>Desulfobacterales</taxon>
        <taxon>Desulfobacteraceae</taxon>
        <taxon>Desulfotignum</taxon>
    </lineage>
</organism>
<dbReference type="PATRIC" id="fig|1286635.3.peg.1987"/>
<dbReference type="Pfam" id="PF08669">
    <property type="entry name" value="GCV_T_C"/>
    <property type="match status" value="1"/>
</dbReference>
<feature type="domain" description="GCVT N-terminal" evidence="2">
    <location>
        <begin position="10"/>
        <end position="262"/>
    </location>
</feature>
<dbReference type="SUPFAM" id="SSF103025">
    <property type="entry name" value="Folate-binding domain"/>
    <property type="match status" value="1"/>
</dbReference>
<evidence type="ECO:0000313" key="5">
    <source>
        <dbReference type="Proteomes" id="UP000014216"/>
    </source>
</evidence>
<dbReference type="InterPro" id="IPR013977">
    <property type="entry name" value="GcvT_C"/>
</dbReference>
<proteinExistence type="predicted"/>
<dbReference type="Gene3D" id="3.30.1360.120">
    <property type="entry name" value="Probable tRNA modification gtpase trme, domain 1"/>
    <property type="match status" value="1"/>
</dbReference>